<comment type="caution">
    <text evidence="1">The sequence shown here is derived from an EMBL/GenBank/DDBJ whole genome shotgun (WGS) entry which is preliminary data.</text>
</comment>
<gene>
    <name evidence="1" type="ORF">DFH08DRAFT_809308</name>
</gene>
<reference evidence="1" key="1">
    <citation type="submission" date="2023-03" db="EMBL/GenBank/DDBJ databases">
        <title>Massive genome expansion in bonnet fungi (Mycena s.s.) driven by repeated elements and novel gene families across ecological guilds.</title>
        <authorList>
            <consortium name="Lawrence Berkeley National Laboratory"/>
            <person name="Harder C.B."/>
            <person name="Miyauchi S."/>
            <person name="Viragh M."/>
            <person name="Kuo A."/>
            <person name="Thoen E."/>
            <person name="Andreopoulos B."/>
            <person name="Lu D."/>
            <person name="Skrede I."/>
            <person name="Drula E."/>
            <person name="Henrissat B."/>
            <person name="Morin E."/>
            <person name="Kohler A."/>
            <person name="Barry K."/>
            <person name="LaButti K."/>
            <person name="Morin E."/>
            <person name="Salamov A."/>
            <person name="Lipzen A."/>
            <person name="Mereny Z."/>
            <person name="Hegedus B."/>
            <person name="Baldrian P."/>
            <person name="Stursova M."/>
            <person name="Weitz H."/>
            <person name="Taylor A."/>
            <person name="Grigoriev I.V."/>
            <person name="Nagy L.G."/>
            <person name="Martin F."/>
            <person name="Kauserud H."/>
        </authorList>
    </citation>
    <scope>NUCLEOTIDE SEQUENCE</scope>
    <source>
        <strain evidence="1">CBHHK002</strain>
    </source>
</reference>
<evidence type="ECO:0000313" key="2">
    <source>
        <dbReference type="Proteomes" id="UP001218218"/>
    </source>
</evidence>
<dbReference type="EMBL" id="JARIHO010000019">
    <property type="protein sequence ID" value="KAJ7347575.1"/>
    <property type="molecule type" value="Genomic_DNA"/>
</dbReference>
<evidence type="ECO:0000313" key="1">
    <source>
        <dbReference type="EMBL" id="KAJ7347575.1"/>
    </source>
</evidence>
<accession>A0AAD7ESY2</accession>
<name>A0AAD7ESY2_9AGAR</name>
<sequence>MSLNVAAVMAIVVVQRQDGWSAAGRDDFDLPLCEGRILDGTAAYVPDPASDPNTHGGSLGIKRALTGDGGVLMASDGQRSIHNLTRDKGLVGRFTSPFPRVIVGSTGVPSMSAVNARLVTSLPANGKKMWRALCRRQSTFVELKRREALDRPFSNWWLKACIWNLDSLRNIYCHLPRFWFVFDKDSTDGFLPSQTVHCDGELAARELAS</sequence>
<keyword evidence="2" id="KW-1185">Reference proteome</keyword>
<dbReference type="AlphaFoldDB" id="A0AAD7ESY2"/>
<dbReference type="Proteomes" id="UP001218218">
    <property type="component" value="Unassembled WGS sequence"/>
</dbReference>
<protein>
    <submittedName>
        <fullName evidence="1">Uncharacterized protein</fullName>
    </submittedName>
</protein>
<proteinExistence type="predicted"/>
<organism evidence="1 2">
    <name type="scientific">Mycena albidolilacea</name>
    <dbReference type="NCBI Taxonomy" id="1033008"/>
    <lineage>
        <taxon>Eukaryota</taxon>
        <taxon>Fungi</taxon>
        <taxon>Dikarya</taxon>
        <taxon>Basidiomycota</taxon>
        <taxon>Agaricomycotina</taxon>
        <taxon>Agaricomycetes</taxon>
        <taxon>Agaricomycetidae</taxon>
        <taxon>Agaricales</taxon>
        <taxon>Marasmiineae</taxon>
        <taxon>Mycenaceae</taxon>
        <taxon>Mycena</taxon>
    </lineage>
</organism>